<comment type="catalytic activity">
    <reaction evidence="8">
        <text>ATP + H2O = ADP + phosphate + H(+)</text>
        <dbReference type="Rhea" id="RHEA:13065"/>
        <dbReference type="ChEBI" id="CHEBI:15377"/>
        <dbReference type="ChEBI" id="CHEBI:15378"/>
        <dbReference type="ChEBI" id="CHEBI:30616"/>
        <dbReference type="ChEBI" id="CHEBI:43474"/>
        <dbReference type="ChEBI" id="CHEBI:456216"/>
        <dbReference type="EC" id="3.6.4.13"/>
    </reaction>
</comment>
<feature type="region of interest" description="Disordered" evidence="10">
    <location>
        <begin position="704"/>
        <end position="804"/>
    </location>
</feature>
<evidence type="ECO:0000259" key="13">
    <source>
        <dbReference type="PROSITE" id="PS51195"/>
    </source>
</evidence>
<sequence>MAVDNTKSKSKNSGGGFESLNLSPAVFSGIKKLGYRTPTPVQRKSLPVLLSGTDAVVMARTGSGKTVSFLIPVLERLLEVRGEDGSSSTSGGSRSAFAVILSPTRELSVQTLKVLRTLGHHCLSQNSFKFIGVNGGEGMEKQFSLLSSHPDIIVATPGRLAHHLSEIPDFHLRQCEMAVFDEADRLFEMGFVMQLRQICSTMPENSQKMLFSATMPKALMEFTKTGMMHDPVVVRLDNEVAVSEELRIGFVTCRSAEKDAVLLHLVRDVLPLLKGTDTTGANVEEEEEEEEPDSKKKKKKKAKKQKHVGKHSKRGLTLVFVATRHHCEYITLLLNTSGLSATQIYGNMDNSARQHNLNSFQSGRCPILVVTDVAARGIDIPLIDHVIHYAFPPSAKLFIHRSGRAARAGRIGFCWGIVDPEELPYMVDLHVFLGRKMSTGLIQKTDGDEEDNDGGDDEAKQTSDDNDSGGDEYVTYTLDEMTPDMVHYGVVPESILVEEVENVRRLVDSELAGTHDSEQLANMARVCNNAMKKYRRTRPEASRDGVRRAKALLEGDKEKGGQRILKARGGIPTHPLLRLIEIDRLTATVGKSSTTDTSSNNQRTQEMAKKKMNDLQKRQEFLRAMSNFRPKETVFEAFATGGQKDMIYSSQVDKNKSGSAAALVAMKNMRRQMKMARHKGSSLVVAGSSVAQELNGDVVDDQGAVSGVMMDDGDDDDNDVADQDIGETTGTSSATQPQIVESKRRLSKAERKKRKKDPSYKPSLNSHEDDFCANDGEAANKRAKTKRGSDFRDEANFIDNKTIPDTAAAARERQMEAAMQPSASNSAKGTLALAHRIEESMLDIVGDENIDLVKRHRMMRWDRSKRKYVQTTVGEELSGMSTTQRTKLESGQMVDSKKMKIGELYEKWQKKTNRSIGRVGVFDDVTDEADVGDVISKKTKKEVKPNGKNTDDVKKTAVAIRKEREKKDNLRVKNMRKEDRRILERKERSEKIAAESTRNKGFNGKKGKTGRWKN</sequence>
<evidence type="ECO:0000256" key="5">
    <source>
        <dbReference type="ARBA" id="ARBA00022806"/>
    </source>
</evidence>
<dbReference type="PANTHER" id="PTHR47959">
    <property type="entry name" value="ATP-DEPENDENT RNA HELICASE RHLE-RELATED"/>
    <property type="match status" value="1"/>
</dbReference>
<reference evidence="14" key="1">
    <citation type="submission" date="2023-06" db="EMBL/GenBank/DDBJ databases">
        <title>Survivors Of The Sea: Transcriptome response of Skeletonema marinoi to long-term dormancy.</title>
        <authorList>
            <person name="Pinder M.I.M."/>
            <person name="Kourtchenko O."/>
            <person name="Robertson E.K."/>
            <person name="Larsson T."/>
            <person name="Maumus F."/>
            <person name="Osuna-Cruz C.M."/>
            <person name="Vancaester E."/>
            <person name="Stenow R."/>
            <person name="Vandepoele K."/>
            <person name="Ploug H."/>
            <person name="Bruchert V."/>
            <person name="Godhe A."/>
            <person name="Topel M."/>
        </authorList>
    </citation>
    <scope>NUCLEOTIDE SEQUENCE</scope>
    <source>
        <strain evidence="14">R05AC</strain>
    </source>
</reference>
<dbReference type="PROSITE" id="PS51195">
    <property type="entry name" value="Q_MOTIF"/>
    <property type="match status" value="1"/>
</dbReference>
<evidence type="ECO:0000256" key="8">
    <source>
        <dbReference type="ARBA" id="ARBA00047984"/>
    </source>
</evidence>
<evidence type="ECO:0000256" key="7">
    <source>
        <dbReference type="ARBA" id="ARBA00022884"/>
    </source>
</evidence>
<dbReference type="Pfam" id="PF00271">
    <property type="entry name" value="Helicase_C"/>
    <property type="match status" value="1"/>
</dbReference>
<gene>
    <name evidence="14" type="ORF">QTG54_005413</name>
</gene>
<keyword evidence="3" id="KW-0547">Nucleotide-binding</keyword>
<dbReference type="EMBL" id="JATAAI010000008">
    <property type="protein sequence ID" value="KAK1743816.1"/>
    <property type="molecule type" value="Genomic_DNA"/>
</dbReference>
<dbReference type="InterPro" id="IPR027417">
    <property type="entry name" value="P-loop_NTPase"/>
</dbReference>
<dbReference type="Pfam" id="PF00270">
    <property type="entry name" value="DEAD"/>
    <property type="match status" value="1"/>
</dbReference>
<feature type="compositionally biased region" description="Basic residues" evidence="10">
    <location>
        <begin position="1003"/>
        <end position="1014"/>
    </location>
</feature>
<dbReference type="SMART" id="SM01123">
    <property type="entry name" value="DBP10CT"/>
    <property type="match status" value="1"/>
</dbReference>
<keyword evidence="4 14" id="KW-0378">Hydrolase</keyword>
<dbReference type="InterPro" id="IPR050079">
    <property type="entry name" value="DEAD_box_RNA_helicase"/>
</dbReference>
<evidence type="ECO:0000256" key="3">
    <source>
        <dbReference type="ARBA" id="ARBA00022741"/>
    </source>
</evidence>
<dbReference type="AlphaFoldDB" id="A0AAD9DDN5"/>
<dbReference type="GO" id="GO:0016787">
    <property type="term" value="F:hydrolase activity"/>
    <property type="evidence" value="ECO:0007669"/>
    <property type="project" value="UniProtKB-KW"/>
</dbReference>
<keyword evidence="5 14" id="KW-0347">Helicase</keyword>
<evidence type="ECO:0000259" key="12">
    <source>
        <dbReference type="PROSITE" id="PS51194"/>
    </source>
</evidence>
<evidence type="ECO:0000259" key="11">
    <source>
        <dbReference type="PROSITE" id="PS51192"/>
    </source>
</evidence>
<evidence type="ECO:0000256" key="6">
    <source>
        <dbReference type="ARBA" id="ARBA00022840"/>
    </source>
</evidence>
<dbReference type="CDD" id="cd18787">
    <property type="entry name" value="SF2_C_DEAD"/>
    <property type="match status" value="1"/>
</dbReference>
<dbReference type="SMART" id="SM00490">
    <property type="entry name" value="HELICc"/>
    <property type="match status" value="1"/>
</dbReference>
<dbReference type="GO" id="GO:0005730">
    <property type="term" value="C:nucleolus"/>
    <property type="evidence" value="ECO:0007669"/>
    <property type="project" value="UniProtKB-SubCell"/>
</dbReference>
<proteinExistence type="inferred from homology"/>
<evidence type="ECO:0000256" key="2">
    <source>
        <dbReference type="ARBA" id="ARBA00012552"/>
    </source>
</evidence>
<feature type="compositionally biased region" description="Acidic residues" evidence="10">
    <location>
        <begin position="283"/>
        <end position="292"/>
    </location>
</feature>
<dbReference type="SMART" id="SM00487">
    <property type="entry name" value="DEXDc"/>
    <property type="match status" value="1"/>
</dbReference>
<feature type="non-terminal residue" evidence="14">
    <location>
        <position position="1"/>
    </location>
</feature>
<feature type="domain" description="Helicase ATP-binding" evidence="11">
    <location>
        <begin position="46"/>
        <end position="233"/>
    </location>
</feature>
<evidence type="ECO:0000256" key="4">
    <source>
        <dbReference type="ARBA" id="ARBA00022801"/>
    </source>
</evidence>
<evidence type="ECO:0000313" key="14">
    <source>
        <dbReference type="EMBL" id="KAK1743816.1"/>
    </source>
</evidence>
<dbReference type="PROSITE" id="PS51192">
    <property type="entry name" value="HELICASE_ATP_BIND_1"/>
    <property type="match status" value="1"/>
</dbReference>
<dbReference type="PROSITE" id="PS00039">
    <property type="entry name" value="DEAD_ATP_HELICASE"/>
    <property type="match status" value="1"/>
</dbReference>
<keyword evidence="6" id="KW-0067">ATP-binding</keyword>
<protein>
    <recommendedName>
        <fullName evidence="2">RNA helicase</fullName>
        <ecNumber evidence="2">3.6.4.13</ecNumber>
    </recommendedName>
</protein>
<organism evidence="14 15">
    <name type="scientific">Skeletonema marinoi</name>
    <dbReference type="NCBI Taxonomy" id="267567"/>
    <lineage>
        <taxon>Eukaryota</taxon>
        <taxon>Sar</taxon>
        <taxon>Stramenopiles</taxon>
        <taxon>Ochrophyta</taxon>
        <taxon>Bacillariophyta</taxon>
        <taxon>Coscinodiscophyceae</taxon>
        <taxon>Thalassiosirophycidae</taxon>
        <taxon>Thalassiosirales</taxon>
        <taxon>Skeletonemataceae</taxon>
        <taxon>Skeletonema</taxon>
        <taxon>Skeletonema marinoi-dohrnii complex</taxon>
    </lineage>
</organism>
<comment type="similarity">
    <text evidence="1">Belongs to the DEAD box helicase family. DDX54/DBP10 subfamily.</text>
</comment>
<feature type="compositionally biased region" description="Basic and acidic residues" evidence="10">
    <location>
        <begin position="964"/>
        <end position="993"/>
    </location>
</feature>
<dbReference type="PANTHER" id="PTHR47959:SF8">
    <property type="entry name" value="RNA HELICASE"/>
    <property type="match status" value="1"/>
</dbReference>
<feature type="domain" description="Helicase C-terminal" evidence="12">
    <location>
        <begin position="303"/>
        <end position="453"/>
    </location>
</feature>
<feature type="compositionally biased region" description="Acidic residues" evidence="10">
    <location>
        <begin position="447"/>
        <end position="456"/>
    </location>
</feature>
<evidence type="ECO:0000256" key="1">
    <source>
        <dbReference type="ARBA" id="ARBA00010379"/>
    </source>
</evidence>
<feature type="compositionally biased region" description="Acidic residues" evidence="10">
    <location>
        <begin position="711"/>
        <end position="725"/>
    </location>
</feature>
<feature type="compositionally biased region" description="Basic residues" evidence="10">
    <location>
        <begin position="295"/>
        <end position="310"/>
    </location>
</feature>
<dbReference type="GO" id="GO:0003723">
    <property type="term" value="F:RNA binding"/>
    <property type="evidence" value="ECO:0007669"/>
    <property type="project" value="UniProtKB-KW"/>
</dbReference>
<dbReference type="InterPro" id="IPR014014">
    <property type="entry name" value="RNA_helicase_DEAD_Q_motif"/>
</dbReference>
<dbReference type="PROSITE" id="PS51194">
    <property type="entry name" value="HELICASE_CTER"/>
    <property type="match status" value="1"/>
</dbReference>
<dbReference type="GO" id="GO:0003724">
    <property type="term" value="F:RNA helicase activity"/>
    <property type="evidence" value="ECO:0007669"/>
    <property type="project" value="UniProtKB-EC"/>
</dbReference>
<dbReference type="InterPro" id="IPR014001">
    <property type="entry name" value="Helicase_ATP-bd"/>
</dbReference>
<keyword evidence="15" id="KW-1185">Reference proteome</keyword>
<dbReference type="EC" id="3.6.4.13" evidence="2"/>
<dbReference type="InterPro" id="IPR011545">
    <property type="entry name" value="DEAD/DEAH_box_helicase_dom"/>
</dbReference>
<dbReference type="GO" id="GO:0005829">
    <property type="term" value="C:cytosol"/>
    <property type="evidence" value="ECO:0007669"/>
    <property type="project" value="TreeGrafter"/>
</dbReference>
<dbReference type="GO" id="GO:0005524">
    <property type="term" value="F:ATP binding"/>
    <property type="evidence" value="ECO:0007669"/>
    <property type="project" value="UniProtKB-KW"/>
</dbReference>
<feature type="domain" description="DEAD-box RNA helicase Q" evidence="13">
    <location>
        <begin position="15"/>
        <end position="43"/>
    </location>
</feature>
<dbReference type="Proteomes" id="UP001224775">
    <property type="component" value="Unassembled WGS sequence"/>
</dbReference>
<name>A0AAD9DDN5_9STRA</name>
<feature type="compositionally biased region" description="Polar residues" evidence="10">
    <location>
        <begin position="726"/>
        <end position="739"/>
    </location>
</feature>
<dbReference type="InterPro" id="IPR012541">
    <property type="entry name" value="DBP10_C"/>
</dbReference>
<dbReference type="SUPFAM" id="SSF52540">
    <property type="entry name" value="P-loop containing nucleoside triphosphate hydrolases"/>
    <property type="match status" value="1"/>
</dbReference>
<keyword evidence="7" id="KW-0694">RNA-binding</keyword>
<feature type="region of interest" description="Disordered" evidence="10">
    <location>
        <begin position="443"/>
        <end position="474"/>
    </location>
</feature>
<evidence type="ECO:0000256" key="9">
    <source>
        <dbReference type="PROSITE-ProRule" id="PRU00552"/>
    </source>
</evidence>
<dbReference type="Gene3D" id="3.40.50.300">
    <property type="entry name" value="P-loop containing nucleotide triphosphate hydrolases"/>
    <property type="match status" value="2"/>
</dbReference>
<evidence type="ECO:0000256" key="10">
    <source>
        <dbReference type="SAM" id="MobiDB-lite"/>
    </source>
</evidence>
<dbReference type="InterPro" id="IPR001650">
    <property type="entry name" value="Helicase_C-like"/>
</dbReference>
<dbReference type="Pfam" id="PF08147">
    <property type="entry name" value="DBP10CT"/>
    <property type="match status" value="1"/>
</dbReference>
<evidence type="ECO:0000313" key="15">
    <source>
        <dbReference type="Proteomes" id="UP001224775"/>
    </source>
</evidence>
<dbReference type="InterPro" id="IPR000629">
    <property type="entry name" value="RNA-helicase_DEAD-box_CS"/>
</dbReference>
<accession>A0AAD9DDN5</accession>
<feature type="region of interest" description="Disordered" evidence="10">
    <location>
        <begin position="278"/>
        <end position="310"/>
    </location>
</feature>
<feature type="short sequence motif" description="Q motif" evidence="9">
    <location>
        <begin position="15"/>
        <end position="43"/>
    </location>
</feature>
<comment type="caution">
    <text evidence="14">The sequence shown here is derived from an EMBL/GenBank/DDBJ whole genome shotgun (WGS) entry which is preliminary data.</text>
</comment>
<feature type="region of interest" description="Disordered" evidence="10">
    <location>
        <begin position="964"/>
        <end position="1014"/>
    </location>
</feature>